<proteinExistence type="predicted"/>
<organism evidence="2">
    <name type="scientific">Muribaculaceae bacterium Z82</name>
    <dbReference type="NCBI Taxonomy" id="2304548"/>
    <lineage>
        <taxon>Bacteria</taxon>
        <taxon>Pseudomonadati</taxon>
        <taxon>Bacteroidota</taxon>
        <taxon>Bacteroidia</taxon>
        <taxon>Bacteroidales</taxon>
        <taxon>Muribaculaceae</taxon>
    </lineage>
</organism>
<dbReference type="InterPro" id="IPR000182">
    <property type="entry name" value="GNAT_dom"/>
</dbReference>
<keyword evidence="2" id="KW-0808">Transferase</keyword>
<evidence type="ECO:0000259" key="1">
    <source>
        <dbReference type="Pfam" id="PF13508"/>
    </source>
</evidence>
<comment type="caution">
    <text evidence="2">The sequence shown here is derived from an EMBL/GenBank/DDBJ whole genome shotgun (WGS) entry which is preliminary data.</text>
</comment>
<evidence type="ECO:0000313" key="2">
    <source>
        <dbReference type="EMBL" id="NBI34182.1"/>
    </source>
</evidence>
<sequence>MAAQSPASPTYAIVESGSEHSSAIARLTLQAGMGSLSDRGVSFVAVEDGASDAAKGEGGEGESAGVLGFVRIVRSAGRDYICPIVVDASAQGGGVGQALMTFAHERFGTLRFVARGEAVPFYESLGCRETSWSDIALDISSDCVDCPDRAGCAPQPMVWD</sequence>
<accession>A0A7C9JIV8</accession>
<reference evidence="2" key="1">
    <citation type="submission" date="2018-08" db="EMBL/GenBank/DDBJ databases">
        <title>Murine metabolic-syndrome-specific gut microbial biobank.</title>
        <authorList>
            <person name="Liu C."/>
        </authorList>
    </citation>
    <scope>NUCLEOTIDE SEQUENCE [LARGE SCALE GENOMIC DNA]</scope>
    <source>
        <strain evidence="2">Z82</strain>
    </source>
</reference>
<name>A0A7C9JIV8_9BACT</name>
<feature type="domain" description="N-acetyltransferase" evidence="1">
    <location>
        <begin position="64"/>
        <end position="126"/>
    </location>
</feature>
<dbReference type="GO" id="GO:0016747">
    <property type="term" value="F:acyltransferase activity, transferring groups other than amino-acyl groups"/>
    <property type="evidence" value="ECO:0007669"/>
    <property type="project" value="InterPro"/>
</dbReference>
<dbReference type="InterPro" id="IPR016181">
    <property type="entry name" value="Acyl_CoA_acyltransferase"/>
</dbReference>
<protein>
    <submittedName>
        <fullName evidence="2">N-acetyltransferase</fullName>
    </submittedName>
</protein>
<dbReference type="EMBL" id="QWKH01000017">
    <property type="protein sequence ID" value="NBI34182.1"/>
    <property type="molecule type" value="Genomic_DNA"/>
</dbReference>
<gene>
    <name evidence="2" type="ORF">D1639_03875</name>
</gene>
<dbReference type="Gene3D" id="3.40.630.30">
    <property type="match status" value="1"/>
</dbReference>
<dbReference type="SUPFAM" id="SSF55729">
    <property type="entry name" value="Acyl-CoA N-acyltransferases (Nat)"/>
    <property type="match status" value="1"/>
</dbReference>
<dbReference type="AlphaFoldDB" id="A0A7C9JIV8"/>
<dbReference type="CDD" id="cd04301">
    <property type="entry name" value="NAT_SF"/>
    <property type="match status" value="1"/>
</dbReference>
<dbReference type="Pfam" id="PF13508">
    <property type="entry name" value="Acetyltransf_7"/>
    <property type="match status" value="1"/>
</dbReference>